<feature type="signal peptide" evidence="2">
    <location>
        <begin position="1"/>
        <end position="18"/>
    </location>
</feature>
<dbReference type="Proteomes" id="UP000605986">
    <property type="component" value="Unassembled WGS sequence"/>
</dbReference>
<dbReference type="AlphaFoldDB" id="A0A8H4J9L1"/>
<evidence type="ECO:0000256" key="1">
    <source>
        <dbReference type="SAM" id="MobiDB-lite"/>
    </source>
</evidence>
<evidence type="ECO:0000313" key="4">
    <source>
        <dbReference type="Proteomes" id="UP000605986"/>
    </source>
</evidence>
<sequence>MKLKIATIACFALAVATALPEPDLGERGVPHPPSCYTCKYEKSCEETKGCQWYDKSECVKKKYAPGEGKNCDTANREENKKGHCDNHPHCKFIKKGECKPKKSHY</sequence>
<accession>A0A8H4J9L1</accession>
<keyword evidence="2" id="KW-0732">Signal</keyword>
<organism evidence="3 4">
    <name type="scientific">Fusarium austroafricanum</name>
    <dbReference type="NCBI Taxonomy" id="2364996"/>
    <lineage>
        <taxon>Eukaryota</taxon>
        <taxon>Fungi</taxon>
        <taxon>Dikarya</taxon>
        <taxon>Ascomycota</taxon>
        <taxon>Pezizomycotina</taxon>
        <taxon>Sordariomycetes</taxon>
        <taxon>Hypocreomycetidae</taxon>
        <taxon>Hypocreales</taxon>
        <taxon>Nectriaceae</taxon>
        <taxon>Fusarium</taxon>
        <taxon>Fusarium concolor species complex</taxon>
    </lineage>
</organism>
<protein>
    <submittedName>
        <fullName evidence="3">Uncharacterized protein</fullName>
    </submittedName>
</protein>
<proteinExistence type="predicted"/>
<name>A0A8H4J9L1_9HYPO</name>
<feature type="region of interest" description="Disordered" evidence="1">
    <location>
        <begin position="69"/>
        <end position="88"/>
    </location>
</feature>
<evidence type="ECO:0000313" key="3">
    <source>
        <dbReference type="EMBL" id="KAF4415607.1"/>
    </source>
</evidence>
<reference evidence="3" key="1">
    <citation type="submission" date="2020-01" db="EMBL/GenBank/DDBJ databases">
        <title>Identification and distribution of gene clusters putatively required for synthesis of sphingolipid metabolism inhibitors in phylogenetically diverse species of the filamentous fungus Fusarium.</title>
        <authorList>
            <person name="Kim H.-S."/>
            <person name="Busman M."/>
            <person name="Brown D.W."/>
            <person name="Divon H."/>
            <person name="Uhlig S."/>
            <person name="Proctor R.H."/>
        </authorList>
    </citation>
    <scope>NUCLEOTIDE SEQUENCE</scope>
    <source>
        <strain evidence="3">NRRL 53441</strain>
    </source>
</reference>
<keyword evidence="4" id="KW-1185">Reference proteome</keyword>
<evidence type="ECO:0000256" key="2">
    <source>
        <dbReference type="SAM" id="SignalP"/>
    </source>
</evidence>
<feature type="compositionally biased region" description="Basic and acidic residues" evidence="1">
    <location>
        <begin position="74"/>
        <end position="88"/>
    </location>
</feature>
<gene>
    <name evidence="3" type="ORF">F53441_14616</name>
</gene>
<dbReference type="EMBL" id="JAADJG010001497">
    <property type="protein sequence ID" value="KAF4415607.1"/>
    <property type="molecule type" value="Genomic_DNA"/>
</dbReference>
<feature type="chain" id="PRO_5034873566" evidence="2">
    <location>
        <begin position="19"/>
        <end position="105"/>
    </location>
</feature>
<dbReference type="OrthoDB" id="4975387at2759"/>
<comment type="caution">
    <text evidence="3">The sequence shown here is derived from an EMBL/GenBank/DDBJ whole genome shotgun (WGS) entry which is preliminary data.</text>
</comment>